<organism evidence="1 2">
    <name type="scientific">Macrosiphum euphorbiae</name>
    <name type="common">potato aphid</name>
    <dbReference type="NCBI Taxonomy" id="13131"/>
    <lineage>
        <taxon>Eukaryota</taxon>
        <taxon>Metazoa</taxon>
        <taxon>Ecdysozoa</taxon>
        <taxon>Arthropoda</taxon>
        <taxon>Hexapoda</taxon>
        <taxon>Insecta</taxon>
        <taxon>Pterygota</taxon>
        <taxon>Neoptera</taxon>
        <taxon>Paraneoptera</taxon>
        <taxon>Hemiptera</taxon>
        <taxon>Sternorrhyncha</taxon>
        <taxon>Aphidomorpha</taxon>
        <taxon>Aphidoidea</taxon>
        <taxon>Aphididae</taxon>
        <taxon>Macrosiphini</taxon>
        <taxon>Macrosiphum</taxon>
    </lineage>
</organism>
<proteinExistence type="predicted"/>
<name>A0AAV0W0Q2_9HEMI</name>
<dbReference type="EMBL" id="CARXXK010000001">
    <property type="protein sequence ID" value="CAI6348902.1"/>
    <property type="molecule type" value="Genomic_DNA"/>
</dbReference>
<evidence type="ECO:0000313" key="1">
    <source>
        <dbReference type="EMBL" id="CAI6348902.1"/>
    </source>
</evidence>
<keyword evidence="2" id="KW-1185">Reference proteome</keyword>
<protein>
    <submittedName>
        <fullName evidence="1">Uncharacterized protein</fullName>
    </submittedName>
</protein>
<comment type="caution">
    <text evidence="1">The sequence shown here is derived from an EMBL/GenBank/DDBJ whole genome shotgun (WGS) entry which is preliminary data.</text>
</comment>
<sequence>MTSSDIRYQLHESPLRGLITPSRHSTLTESRNCIKGRTDAWFRYNAIFVPIQSSFSLYSLKNKPKTKNGR</sequence>
<reference evidence="1 2" key="1">
    <citation type="submission" date="2023-01" db="EMBL/GenBank/DDBJ databases">
        <authorList>
            <person name="Whitehead M."/>
        </authorList>
    </citation>
    <scope>NUCLEOTIDE SEQUENCE [LARGE SCALE GENOMIC DNA]</scope>
</reference>
<dbReference type="Proteomes" id="UP001160148">
    <property type="component" value="Unassembled WGS sequence"/>
</dbReference>
<evidence type="ECO:0000313" key="2">
    <source>
        <dbReference type="Proteomes" id="UP001160148"/>
    </source>
</evidence>
<accession>A0AAV0W0Q2</accession>
<dbReference type="AlphaFoldDB" id="A0AAV0W0Q2"/>
<gene>
    <name evidence="1" type="ORF">MEUPH1_LOCUS5530</name>
</gene>